<dbReference type="HAMAP" id="MF_00361">
    <property type="entry name" value="NAD_kinase"/>
    <property type="match status" value="1"/>
</dbReference>
<dbReference type="InterPro" id="IPR017438">
    <property type="entry name" value="ATP-NAD_kinase_N"/>
</dbReference>
<dbReference type="PANTHER" id="PTHR20275">
    <property type="entry name" value="NAD KINASE"/>
    <property type="match status" value="1"/>
</dbReference>
<sequence length="427" mass="46984">MIVRSLPRGSNVWRRAFSSTAARREILDAESLPDRIIPRYKESQTSDLLSLQWPSPPRNILIIKKDRAPQVTESLIEFAKHIHSNYDNVSLIFEPKVAAQMHRHFQFPIYTTSSHDTLPAKVDMTTTLGGDGTILHASSLFSTTLHVPPILSFSMGTLGFLGEWKFGEYKRAFREVYMSGAEAGNPFLHDQKHPHLLNEIDETGDIVTGWSSVRGKSMGPTRSSKVLLRNRLKVGVFDASGSRVIGDNTAESAEGDVHAMNEVIIHRGKEAHLAIIDVFIGGRFLTEAVADGMIISTPTGSTAYSLSSGGSIIHPLVSSLLMTPICPRSLSFRPLVLPSNTPITLRMSEKNRGRELEVSIDGRRRSRGVGVGMEVRVNGEHIAKGQEWIGGVPCVMRHAKSGTEDDDGWVGGLNGLLKFNFPFGDHE</sequence>
<dbReference type="InterPro" id="IPR002504">
    <property type="entry name" value="NADK"/>
</dbReference>
<keyword evidence="2" id="KW-0808">Transferase</keyword>
<dbReference type="InterPro" id="IPR017437">
    <property type="entry name" value="ATP-NAD_kinase_PpnK-typ_C"/>
</dbReference>
<dbReference type="STRING" id="576137.A0A1L7WP66"/>
<reference evidence="8 9" key="1">
    <citation type="submission" date="2016-03" db="EMBL/GenBank/DDBJ databases">
        <authorList>
            <person name="Ploux O."/>
        </authorList>
    </citation>
    <scope>NUCLEOTIDE SEQUENCE [LARGE SCALE GENOMIC DNA]</scope>
    <source>
        <strain evidence="8 9">UAMH 11012</strain>
    </source>
</reference>
<dbReference type="PANTHER" id="PTHR20275:SF26">
    <property type="entry name" value="NADH KINASE POS5, MITOCHONDRIAL"/>
    <property type="match status" value="1"/>
</dbReference>
<evidence type="ECO:0000256" key="5">
    <source>
        <dbReference type="ARBA" id="ARBA00022840"/>
    </source>
</evidence>
<dbReference type="AlphaFoldDB" id="A0A1L7WP66"/>
<dbReference type="GO" id="GO:0042736">
    <property type="term" value="F:NADH kinase activity"/>
    <property type="evidence" value="ECO:0007669"/>
    <property type="project" value="EnsemblFungi"/>
</dbReference>
<dbReference type="FunFam" id="3.40.50.10330:FF:000033">
    <property type="entry name" value="NADH kinase, variant 3"/>
    <property type="match status" value="1"/>
</dbReference>
<keyword evidence="5" id="KW-0067">ATP-binding</keyword>
<dbReference type="FunFam" id="2.60.200.30:FF:000009">
    <property type="entry name" value="Poly(P)/ATP NAD kinase"/>
    <property type="match status" value="1"/>
</dbReference>
<evidence type="ECO:0000313" key="8">
    <source>
        <dbReference type="EMBL" id="CZR54560.1"/>
    </source>
</evidence>
<protein>
    <submittedName>
        <fullName evidence="8">Related to NAD kinase</fullName>
    </submittedName>
</protein>
<name>A0A1L7WP66_9HELO</name>
<dbReference type="Gene3D" id="2.60.200.30">
    <property type="entry name" value="Probable inorganic polyphosphate/atp-NAD kinase, domain 2"/>
    <property type="match status" value="1"/>
</dbReference>
<comment type="similarity">
    <text evidence="1">Belongs to the NAD kinase family.</text>
</comment>
<proteinExistence type="inferred from homology"/>
<evidence type="ECO:0000256" key="1">
    <source>
        <dbReference type="ARBA" id="ARBA00010995"/>
    </source>
</evidence>
<organism evidence="8 9">
    <name type="scientific">Phialocephala subalpina</name>
    <dbReference type="NCBI Taxonomy" id="576137"/>
    <lineage>
        <taxon>Eukaryota</taxon>
        <taxon>Fungi</taxon>
        <taxon>Dikarya</taxon>
        <taxon>Ascomycota</taxon>
        <taxon>Pezizomycotina</taxon>
        <taxon>Leotiomycetes</taxon>
        <taxon>Helotiales</taxon>
        <taxon>Mollisiaceae</taxon>
        <taxon>Phialocephala</taxon>
        <taxon>Phialocephala fortinii species complex</taxon>
    </lineage>
</organism>
<dbReference type="Proteomes" id="UP000184330">
    <property type="component" value="Unassembled WGS sequence"/>
</dbReference>
<dbReference type="GO" id="GO:0019674">
    <property type="term" value="P:NAD+ metabolic process"/>
    <property type="evidence" value="ECO:0007669"/>
    <property type="project" value="InterPro"/>
</dbReference>
<dbReference type="EMBL" id="FJOG01000005">
    <property type="protein sequence ID" value="CZR54560.1"/>
    <property type="molecule type" value="Genomic_DNA"/>
</dbReference>
<dbReference type="Pfam" id="PF20143">
    <property type="entry name" value="NAD_kinase_C"/>
    <property type="match status" value="1"/>
</dbReference>
<accession>A0A1L7WP66</accession>
<evidence type="ECO:0000256" key="2">
    <source>
        <dbReference type="ARBA" id="ARBA00022679"/>
    </source>
</evidence>
<dbReference type="GO" id="GO:0034599">
    <property type="term" value="P:cellular response to oxidative stress"/>
    <property type="evidence" value="ECO:0007669"/>
    <property type="project" value="EnsemblFungi"/>
</dbReference>
<evidence type="ECO:0000256" key="3">
    <source>
        <dbReference type="ARBA" id="ARBA00022741"/>
    </source>
</evidence>
<dbReference type="GO" id="GO:0003951">
    <property type="term" value="F:NAD+ kinase activity"/>
    <property type="evidence" value="ECO:0007669"/>
    <property type="project" value="InterPro"/>
</dbReference>
<evidence type="ECO:0000256" key="6">
    <source>
        <dbReference type="ARBA" id="ARBA00022857"/>
    </source>
</evidence>
<keyword evidence="6" id="KW-0521">NADP</keyword>
<dbReference type="InterPro" id="IPR016064">
    <property type="entry name" value="NAD/diacylglycerol_kinase_sf"/>
</dbReference>
<keyword evidence="4 8" id="KW-0418">Kinase</keyword>
<gene>
    <name evidence="8" type="ORF">PAC_04444</name>
</gene>
<evidence type="ECO:0000256" key="4">
    <source>
        <dbReference type="ARBA" id="ARBA00022777"/>
    </source>
</evidence>
<dbReference type="GO" id="GO:0006741">
    <property type="term" value="P:NADP+ biosynthetic process"/>
    <property type="evidence" value="ECO:0007669"/>
    <property type="project" value="EnsemblFungi"/>
</dbReference>
<keyword evidence="9" id="KW-1185">Reference proteome</keyword>
<dbReference type="Gene3D" id="3.40.50.10330">
    <property type="entry name" value="Probable inorganic polyphosphate/atp-NAD kinase, domain 1"/>
    <property type="match status" value="1"/>
</dbReference>
<keyword evidence="3" id="KW-0547">Nucleotide-binding</keyword>
<dbReference type="GO" id="GO:0005524">
    <property type="term" value="F:ATP binding"/>
    <property type="evidence" value="ECO:0007669"/>
    <property type="project" value="UniProtKB-KW"/>
</dbReference>
<evidence type="ECO:0000313" key="9">
    <source>
        <dbReference type="Proteomes" id="UP000184330"/>
    </source>
</evidence>
<keyword evidence="7" id="KW-0520">NAD</keyword>
<evidence type="ECO:0000256" key="7">
    <source>
        <dbReference type="ARBA" id="ARBA00023027"/>
    </source>
</evidence>
<dbReference type="GO" id="GO:0005759">
    <property type="term" value="C:mitochondrial matrix"/>
    <property type="evidence" value="ECO:0007669"/>
    <property type="project" value="EnsemblFungi"/>
</dbReference>
<dbReference type="SUPFAM" id="SSF111331">
    <property type="entry name" value="NAD kinase/diacylglycerol kinase-like"/>
    <property type="match status" value="1"/>
</dbReference>
<dbReference type="Pfam" id="PF01513">
    <property type="entry name" value="NAD_kinase"/>
    <property type="match status" value="1"/>
</dbReference>
<dbReference type="OrthoDB" id="24581at2759"/>
<dbReference type="GO" id="GO:0016226">
    <property type="term" value="P:iron-sulfur cluster assembly"/>
    <property type="evidence" value="ECO:0007669"/>
    <property type="project" value="EnsemblFungi"/>
</dbReference>